<dbReference type="Pfam" id="PF00329">
    <property type="entry name" value="Complex1_30kDa"/>
    <property type="match status" value="1"/>
</dbReference>
<dbReference type="STRING" id="1555112.LIP_3117"/>
<proteinExistence type="inferred from homology"/>
<comment type="function">
    <text evidence="3">NDH-1 shuttles electrons from NADH, via FMN and iron-sulfur (Fe-S) centers, to quinones in the respiratory chain. The immediate electron acceptor for the enzyme in this species is believed to be a menaquinone. Couples the redox reaction to proton translocation (for every two electrons transferred, four hydrogen ions are translocated across the cytoplasmic membrane), and thus conserves the redox energy in a proton gradient.</text>
</comment>
<dbReference type="PATRIC" id="fig|1555112.3.peg.3163"/>
<comment type="catalytic activity">
    <reaction evidence="3 5">
        <text>a quinone + NADH + 5 H(+)(in) = a quinol + NAD(+) + 4 H(+)(out)</text>
        <dbReference type="Rhea" id="RHEA:57888"/>
        <dbReference type="ChEBI" id="CHEBI:15378"/>
        <dbReference type="ChEBI" id="CHEBI:24646"/>
        <dbReference type="ChEBI" id="CHEBI:57540"/>
        <dbReference type="ChEBI" id="CHEBI:57945"/>
        <dbReference type="ChEBI" id="CHEBI:132124"/>
    </reaction>
</comment>
<keyword evidence="3" id="KW-1003">Cell membrane</keyword>
<accession>A0A0K2SP96</accession>
<evidence type="ECO:0000313" key="7">
    <source>
        <dbReference type="EMBL" id="BAS28945.1"/>
    </source>
</evidence>
<keyword evidence="3 5" id="KW-0874">Quinone</keyword>
<dbReference type="GO" id="GO:0050136">
    <property type="term" value="F:NADH dehydrogenase (quinone) (non-electrogenic) activity"/>
    <property type="evidence" value="ECO:0007669"/>
    <property type="project" value="UniProtKB-UniRule"/>
</dbReference>
<keyword evidence="8" id="KW-1185">Reference proteome</keyword>
<evidence type="ECO:0000256" key="5">
    <source>
        <dbReference type="RuleBase" id="RU003582"/>
    </source>
</evidence>
<feature type="domain" description="NADH:ubiquinone oxidoreductase 30kDa subunit" evidence="6">
    <location>
        <begin position="32"/>
        <end position="156"/>
    </location>
</feature>
<keyword evidence="3 4" id="KW-0520">NAD</keyword>
<keyword evidence="3" id="KW-0472">Membrane</keyword>
<comment type="subunit">
    <text evidence="3">NDH-1 is composed of 14 different subunits. Subunits NuoB, C, D, E, F, and G constitute the peripheral sector of the complex.</text>
</comment>
<dbReference type="KEGG" id="lpil:LIP_3117"/>
<dbReference type="EMBL" id="AP014924">
    <property type="protein sequence ID" value="BAS28945.1"/>
    <property type="molecule type" value="Genomic_DNA"/>
</dbReference>
<evidence type="ECO:0000256" key="1">
    <source>
        <dbReference type="ARBA" id="ARBA00007569"/>
    </source>
</evidence>
<keyword evidence="3 4" id="KW-1278">Translocase</keyword>
<evidence type="ECO:0000256" key="4">
    <source>
        <dbReference type="RuleBase" id="RU003456"/>
    </source>
</evidence>
<reference evidence="8" key="1">
    <citation type="submission" date="2015-07" db="EMBL/GenBank/DDBJ databases">
        <title>Complete genome sequence and phylogenetic analysis of Limnochorda pilosa.</title>
        <authorList>
            <person name="Watanabe M."/>
            <person name="Kojima H."/>
            <person name="Fukui M."/>
        </authorList>
    </citation>
    <scope>NUCLEOTIDE SEQUENCE [LARGE SCALE GENOMIC DNA]</scope>
    <source>
        <strain evidence="8">HC45</strain>
    </source>
</reference>
<dbReference type="GO" id="GO:0048038">
    <property type="term" value="F:quinone binding"/>
    <property type="evidence" value="ECO:0007669"/>
    <property type="project" value="UniProtKB-KW"/>
</dbReference>
<dbReference type="InterPro" id="IPR010218">
    <property type="entry name" value="NADH_DH_suC"/>
</dbReference>
<evidence type="ECO:0000256" key="3">
    <source>
        <dbReference type="HAMAP-Rule" id="MF_01357"/>
    </source>
</evidence>
<evidence type="ECO:0000256" key="2">
    <source>
        <dbReference type="ARBA" id="ARBA00022448"/>
    </source>
</evidence>
<dbReference type="GO" id="GO:0008137">
    <property type="term" value="F:NADH dehydrogenase (ubiquinone) activity"/>
    <property type="evidence" value="ECO:0007669"/>
    <property type="project" value="InterPro"/>
</dbReference>
<dbReference type="EC" id="7.1.1.-" evidence="3"/>
<dbReference type="SUPFAM" id="SSF143243">
    <property type="entry name" value="Nqo5-like"/>
    <property type="match status" value="1"/>
</dbReference>
<evidence type="ECO:0000259" key="6">
    <source>
        <dbReference type="Pfam" id="PF00329"/>
    </source>
</evidence>
<gene>
    <name evidence="3" type="primary">nuoC</name>
    <name evidence="7" type="ORF">LIP_3117</name>
</gene>
<comment type="subcellular location">
    <subcellularLocation>
        <location evidence="3">Cell membrane</location>
        <topology evidence="3">Peripheral membrane protein</topology>
        <orientation evidence="3">Cytoplasmic side</orientation>
    </subcellularLocation>
</comment>
<dbReference type="GO" id="GO:0005886">
    <property type="term" value="C:plasma membrane"/>
    <property type="evidence" value="ECO:0007669"/>
    <property type="project" value="UniProtKB-SubCell"/>
</dbReference>
<dbReference type="Proteomes" id="UP000065807">
    <property type="component" value="Chromosome"/>
</dbReference>
<dbReference type="InterPro" id="IPR001268">
    <property type="entry name" value="NADH_UbQ_OxRdtase_30kDa_su"/>
</dbReference>
<dbReference type="HAMAP" id="MF_01357">
    <property type="entry name" value="NDH1_NuoC"/>
    <property type="match status" value="1"/>
</dbReference>
<dbReference type="NCBIfam" id="TIGR01961">
    <property type="entry name" value="NuoC_fam"/>
    <property type="match status" value="1"/>
</dbReference>
<organism evidence="7 8">
    <name type="scientific">Limnochorda pilosa</name>
    <dbReference type="NCBI Taxonomy" id="1555112"/>
    <lineage>
        <taxon>Bacteria</taxon>
        <taxon>Bacillati</taxon>
        <taxon>Bacillota</taxon>
        <taxon>Limnochordia</taxon>
        <taxon>Limnochordales</taxon>
        <taxon>Limnochordaceae</taxon>
        <taxon>Limnochorda</taxon>
    </lineage>
</organism>
<dbReference type="AlphaFoldDB" id="A0A0K2SP96"/>
<dbReference type="Gene3D" id="3.30.460.80">
    <property type="entry name" value="NADH:ubiquinone oxidoreductase, 30kDa subunit"/>
    <property type="match status" value="1"/>
</dbReference>
<dbReference type="PANTHER" id="PTHR10884">
    <property type="entry name" value="NADH DEHYDROGENASE UBIQUINONE IRON-SULFUR PROTEIN 3"/>
    <property type="match status" value="1"/>
</dbReference>
<name>A0A0K2SP96_LIMPI</name>
<evidence type="ECO:0000313" key="8">
    <source>
        <dbReference type="Proteomes" id="UP000065807"/>
    </source>
</evidence>
<dbReference type="InterPro" id="IPR020396">
    <property type="entry name" value="NADH_UbQ_OxRdtase_CS"/>
</dbReference>
<dbReference type="PANTHER" id="PTHR10884:SF14">
    <property type="entry name" value="NADH DEHYDROGENASE [UBIQUINONE] IRON-SULFUR PROTEIN 3, MITOCHONDRIAL"/>
    <property type="match status" value="1"/>
</dbReference>
<comment type="similarity">
    <text evidence="1 3 4">Belongs to the complex I 30 kDa subunit family.</text>
</comment>
<sequence length="182" mass="20645">MAEPAPWLAGLLEGAPGGVERLEPCHGIESLRVMPASLIPLCQRARAAGFTMCLDVAGVDYLPREPRFEVVYHLLALKGDGTPEQPRRLQLRVPVAGERPEVPTVSGIWPSANWPEREVYDLMGIRFKGHPDLRRILMPDDWEGHPLRKDYPLRGPRALEEEELPLGHRFDFLQARVRPHER</sequence>
<dbReference type="InterPro" id="IPR037232">
    <property type="entry name" value="NADH_quin_OxRdtase_su_C/D-like"/>
</dbReference>
<dbReference type="PROSITE" id="PS00542">
    <property type="entry name" value="COMPLEX1_30K"/>
    <property type="match status" value="1"/>
</dbReference>
<protein>
    <recommendedName>
        <fullName evidence="3">NADH-quinone oxidoreductase subunit C</fullName>
        <ecNumber evidence="3">7.1.1.-</ecNumber>
    </recommendedName>
    <alternativeName>
        <fullName evidence="3">NADH dehydrogenase I subunit C</fullName>
    </alternativeName>
    <alternativeName>
        <fullName evidence="3">NDH-1 subunit C</fullName>
    </alternativeName>
</protein>
<keyword evidence="2 3" id="KW-0813">Transport</keyword>
<reference evidence="8" key="2">
    <citation type="journal article" date="2016" name="Int. J. Syst. Evol. Microbiol.">
        <title>Complete genome sequence and cell structure of Limnochorda pilosa, a Gram-negative spore-former within the phylum Firmicutes.</title>
        <authorList>
            <person name="Watanabe M."/>
            <person name="Kojima H."/>
            <person name="Fukui M."/>
        </authorList>
    </citation>
    <scope>NUCLEOTIDE SEQUENCE [LARGE SCALE GENOMIC DNA]</scope>
    <source>
        <strain evidence="8">HC45</strain>
    </source>
</reference>